<name>A0A8J9UGN9_9NEOP</name>
<accession>A0A8J9UGN9</accession>
<organism evidence="1 2">
    <name type="scientific">Brenthis ino</name>
    <name type="common">lesser marbled fritillary</name>
    <dbReference type="NCBI Taxonomy" id="405034"/>
    <lineage>
        <taxon>Eukaryota</taxon>
        <taxon>Metazoa</taxon>
        <taxon>Ecdysozoa</taxon>
        <taxon>Arthropoda</taxon>
        <taxon>Hexapoda</taxon>
        <taxon>Insecta</taxon>
        <taxon>Pterygota</taxon>
        <taxon>Neoptera</taxon>
        <taxon>Endopterygota</taxon>
        <taxon>Lepidoptera</taxon>
        <taxon>Glossata</taxon>
        <taxon>Ditrysia</taxon>
        <taxon>Papilionoidea</taxon>
        <taxon>Nymphalidae</taxon>
        <taxon>Heliconiinae</taxon>
        <taxon>Argynnini</taxon>
        <taxon>Brenthis</taxon>
    </lineage>
</organism>
<proteinExistence type="predicted"/>
<evidence type="ECO:0000313" key="2">
    <source>
        <dbReference type="Proteomes" id="UP000838878"/>
    </source>
</evidence>
<dbReference type="Proteomes" id="UP000838878">
    <property type="component" value="Chromosome 14"/>
</dbReference>
<reference evidence="1" key="1">
    <citation type="submission" date="2021-12" db="EMBL/GenBank/DDBJ databases">
        <authorList>
            <person name="Martin H S."/>
        </authorList>
    </citation>
    <scope>NUCLEOTIDE SEQUENCE</scope>
</reference>
<dbReference type="AlphaFoldDB" id="A0A8J9UGN9"/>
<sequence length="113" mass="12624">MKLSLLLSGQTKRDLEAFVDELNARPQCPVGLNTLLIPIICPLGLEPALRLPQLWACSSKLIRMLGTEASMWEYVPTDPSRGVIAHRRPDKLSLYESVGIFTSDNIHINRKLA</sequence>
<gene>
    <name evidence="1" type="ORF">BINO364_LOCUS6025</name>
</gene>
<dbReference type="EMBL" id="OV170234">
    <property type="protein sequence ID" value="CAH0719722.1"/>
    <property type="molecule type" value="Genomic_DNA"/>
</dbReference>
<feature type="non-terminal residue" evidence="1">
    <location>
        <position position="113"/>
    </location>
</feature>
<protein>
    <submittedName>
        <fullName evidence="1">Uncharacterized protein</fullName>
    </submittedName>
</protein>
<keyword evidence="2" id="KW-1185">Reference proteome</keyword>
<evidence type="ECO:0000313" key="1">
    <source>
        <dbReference type="EMBL" id="CAH0719722.1"/>
    </source>
</evidence>